<dbReference type="InterPro" id="IPR029062">
    <property type="entry name" value="Class_I_gatase-like"/>
</dbReference>
<proteinExistence type="predicted"/>
<dbReference type="CDD" id="cd01741">
    <property type="entry name" value="GATase1_1"/>
    <property type="match status" value="1"/>
</dbReference>
<organism evidence="2 3">
    <name type="scientific">Streptomyces graminofaciens</name>
    <dbReference type="NCBI Taxonomy" id="68212"/>
    <lineage>
        <taxon>Bacteria</taxon>
        <taxon>Bacillati</taxon>
        <taxon>Actinomycetota</taxon>
        <taxon>Actinomycetes</taxon>
        <taxon>Kitasatosporales</taxon>
        <taxon>Streptomycetaceae</taxon>
        <taxon>Streptomyces</taxon>
    </lineage>
</organism>
<reference evidence="2 3" key="2">
    <citation type="journal article" date="2023" name="ChemBioChem">
        <title>Acyltransferase Domain Exchange between Two Independent Type I Polyketide Synthases in the Same Producer Strain of Macrolide Antibiotics.</title>
        <authorList>
            <person name="Kudo F."/>
            <person name="Kishikawa K."/>
            <person name="Tsuboi K."/>
            <person name="Kido T."/>
            <person name="Usui T."/>
            <person name="Hashimoto J."/>
            <person name="Shin-Ya K."/>
            <person name="Miyanaga A."/>
            <person name="Eguchi T."/>
        </authorList>
    </citation>
    <scope>NUCLEOTIDE SEQUENCE [LARGE SCALE GENOMIC DNA]</scope>
    <source>
        <strain evidence="2 3">A-8890</strain>
    </source>
</reference>
<accession>A0ABN5V9B8</accession>
<name>A0ABN5V9B8_9ACTN</name>
<gene>
    <name evidence="2" type="ORF">SGFS_010830</name>
</gene>
<evidence type="ECO:0000313" key="3">
    <source>
        <dbReference type="Proteomes" id="UP001321542"/>
    </source>
</evidence>
<evidence type="ECO:0000259" key="1">
    <source>
        <dbReference type="Pfam" id="PF00117"/>
    </source>
</evidence>
<dbReference type="InterPro" id="IPR044992">
    <property type="entry name" value="ChyE-like"/>
</dbReference>
<protein>
    <recommendedName>
        <fullName evidence="1">Glutamine amidotransferase domain-containing protein</fullName>
    </recommendedName>
</protein>
<dbReference type="Pfam" id="PF00117">
    <property type="entry name" value="GATase"/>
    <property type="match status" value="1"/>
</dbReference>
<dbReference type="Gene3D" id="3.40.50.880">
    <property type="match status" value="1"/>
</dbReference>
<dbReference type="Proteomes" id="UP001321542">
    <property type="component" value="Chromosome"/>
</dbReference>
<dbReference type="RefSeq" id="WP_286247989.1">
    <property type="nucleotide sequence ID" value="NZ_AP018448.1"/>
</dbReference>
<dbReference type="PROSITE" id="PS51273">
    <property type="entry name" value="GATASE_TYPE_1"/>
    <property type="match status" value="1"/>
</dbReference>
<dbReference type="PANTHER" id="PTHR42695:SF5">
    <property type="entry name" value="GLUTAMINE AMIDOTRANSFERASE YLR126C-RELATED"/>
    <property type="match status" value="1"/>
</dbReference>
<dbReference type="InterPro" id="IPR017926">
    <property type="entry name" value="GATASE"/>
</dbReference>
<dbReference type="EMBL" id="AP018448">
    <property type="protein sequence ID" value="BBC29789.1"/>
    <property type="molecule type" value="Genomic_DNA"/>
</dbReference>
<reference evidence="2 3" key="1">
    <citation type="journal article" date="2010" name="ChemBioChem">
        <title>Cloning and characterization of the biosynthetic gene cluster of 16-membered macrolide antibiotic FD-891: involvement of a dual functional cytochrome P450 monooxygenase catalyzing epoxidation and hydroxylation.</title>
        <authorList>
            <person name="Kudo F."/>
            <person name="Motegi A."/>
            <person name="Mizoue K."/>
            <person name="Eguchi T."/>
        </authorList>
    </citation>
    <scope>NUCLEOTIDE SEQUENCE [LARGE SCALE GENOMIC DNA]</scope>
    <source>
        <strain evidence="2 3">A-8890</strain>
    </source>
</reference>
<evidence type="ECO:0000313" key="2">
    <source>
        <dbReference type="EMBL" id="BBC29789.1"/>
    </source>
</evidence>
<sequence>MTTSPRALLIRHDHASLSGPIGDRIARLGYSIDELTVVPAERHRTPTVDFTFPDPTDYDLVVAFGAPWSVYDRGSVAPWIDGELDLLRTAHTLDIPVLGICFGSQALATALGGRVERAPSPEIGWTKVESDVPELIPAGPWFQWHFDRFETPPGAVELARSAVGPQAYRTGRALGVQFHPEITEETLNLWLDLGGRRQAEENGVDPDRLLSDTIALRDDSRQRAHDLVDAFLDQVAAVPGGAQSRPSRSAGL</sequence>
<feature type="domain" description="Glutamine amidotransferase" evidence="1">
    <location>
        <begin position="28"/>
        <end position="185"/>
    </location>
</feature>
<dbReference type="PANTHER" id="PTHR42695">
    <property type="entry name" value="GLUTAMINE AMIDOTRANSFERASE YLR126C-RELATED"/>
    <property type="match status" value="1"/>
</dbReference>
<dbReference type="SUPFAM" id="SSF52317">
    <property type="entry name" value="Class I glutamine amidotransferase-like"/>
    <property type="match status" value="1"/>
</dbReference>
<keyword evidence="3" id="KW-1185">Reference proteome</keyword>